<evidence type="ECO:0000256" key="6">
    <source>
        <dbReference type="ARBA" id="ARBA00022960"/>
    </source>
</evidence>
<keyword evidence="6 11" id="KW-0133">Cell shape</keyword>
<comment type="catalytic activity">
    <reaction evidence="11">
        <text>[GlcNAc-(1-&gt;4)-Mur2Ac(oyl-L-Ala-gamma-D-Glu-L-Lys-D-Ala-D-Ala)](n)-di-trans,octa-cis-undecaprenyl diphosphate + beta-D-GlcNAc-(1-&gt;4)-Mur2Ac(oyl-L-Ala-gamma-D-Glu-L-Lys-D-Ala-D-Ala)-di-trans,octa-cis-undecaprenyl diphosphate = [GlcNAc-(1-&gt;4)-Mur2Ac(oyl-L-Ala-gamma-D-Glu-L-Lys-D-Ala-D-Ala)](n+1)-di-trans,octa-cis-undecaprenyl diphosphate + di-trans,octa-cis-undecaprenyl diphosphate + H(+)</text>
        <dbReference type="Rhea" id="RHEA:23708"/>
        <dbReference type="Rhea" id="RHEA-COMP:9602"/>
        <dbReference type="Rhea" id="RHEA-COMP:9603"/>
        <dbReference type="ChEBI" id="CHEBI:15378"/>
        <dbReference type="ChEBI" id="CHEBI:58405"/>
        <dbReference type="ChEBI" id="CHEBI:60033"/>
        <dbReference type="ChEBI" id="CHEBI:78435"/>
        <dbReference type="EC" id="2.4.99.28"/>
    </reaction>
</comment>
<evidence type="ECO:0000256" key="3">
    <source>
        <dbReference type="ARBA" id="ARBA00022676"/>
    </source>
</evidence>
<name>A0A1U9MDF5_9HYPH</name>
<keyword evidence="10 11" id="KW-0961">Cell wall biogenesis/degradation</keyword>
<dbReference type="EMBL" id="CP015820">
    <property type="protein sequence ID" value="AQT43572.1"/>
    <property type="molecule type" value="Genomic_DNA"/>
</dbReference>
<evidence type="ECO:0000256" key="7">
    <source>
        <dbReference type="ARBA" id="ARBA00022984"/>
    </source>
</evidence>
<dbReference type="GO" id="GO:0008360">
    <property type="term" value="P:regulation of cell shape"/>
    <property type="evidence" value="ECO:0007669"/>
    <property type="project" value="UniProtKB-KW"/>
</dbReference>
<organism evidence="13 14">
    <name type="scientific">Bartonella apihabitans</name>
    <dbReference type="NCBI Taxonomy" id="2750929"/>
    <lineage>
        <taxon>Bacteria</taxon>
        <taxon>Pseudomonadati</taxon>
        <taxon>Pseudomonadota</taxon>
        <taxon>Alphaproteobacteria</taxon>
        <taxon>Hyphomicrobiales</taxon>
        <taxon>Bartonellaceae</taxon>
        <taxon>Bartonella</taxon>
    </lineage>
</organism>
<comment type="similarity">
    <text evidence="11">Belongs to the glycosyltransferase 51 family.</text>
</comment>
<dbReference type="KEGG" id="bapa:BBC0178_021440"/>
<dbReference type="UniPathway" id="UPA00219"/>
<dbReference type="GO" id="GO:0009252">
    <property type="term" value="P:peptidoglycan biosynthetic process"/>
    <property type="evidence" value="ECO:0007669"/>
    <property type="project" value="UniProtKB-UniRule"/>
</dbReference>
<feature type="domain" description="Glycosyl transferase family 51" evidence="12">
    <location>
        <begin position="62"/>
        <end position="216"/>
    </location>
</feature>
<evidence type="ECO:0000313" key="13">
    <source>
        <dbReference type="EMBL" id="AQT43572.1"/>
    </source>
</evidence>
<dbReference type="GO" id="GO:0016763">
    <property type="term" value="F:pentosyltransferase activity"/>
    <property type="evidence" value="ECO:0007669"/>
    <property type="project" value="InterPro"/>
</dbReference>
<evidence type="ECO:0000256" key="8">
    <source>
        <dbReference type="ARBA" id="ARBA00022989"/>
    </source>
</evidence>
<dbReference type="OrthoDB" id="9766909at2"/>
<dbReference type="NCBIfam" id="TIGR02070">
    <property type="entry name" value="mono_pep_trsgly"/>
    <property type="match status" value="1"/>
</dbReference>
<evidence type="ECO:0000256" key="10">
    <source>
        <dbReference type="ARBA" id="ARBA00023316"/>
    </source>
</evidence>
<dbReference type="InterPro" id="IPR023346">
    <property type="entry name" value="Lysozyme-like_dom_sf"/>
</dbReference>
<dbReference type="EC" id="2.4.99.28" evidence="11"/>
<evidence type="ECO:0000256" key="4">
    <source>
        <dbReference type="ARBA" id="ARBA00022679"/>
    </source>
</evidence>
<dbReference type="Gene3D" id="1.10.3810.10">
    <property type="entry name" value="Biosynthetic peptidoglycan transglycosylase-like"/>
    <property type="match status" value="1"/>
</dbReference>
<evidence type="ECO:0000256" key="2">
    <source>
        <dbReference type="ARBA" id="ARBA00022519"/>
    </source>
</evidence>
<dbReference type="HAMAP" id="MF_00766">
    <property type="entry name" value="PGT_MtgA"/>
    <property type="match status" value="1"/>
</dbReference>
<evidence type="ECO:0000259" key="12">
    <source>
        <dbReference type="Pfam" id="PF00912"/>
    </source>
</evidence>
<keyword evidence="1 11" id="KW-1003">Cell membrane</keyword>
<reference evidence="13 14" key="1">
    <citation type="submission" date="2016-11" db="EMBL/GenBank/DDBJ databases">
        <title>Comparative genomics of Bartonella apis.</title>
        <authorList>
            <person name="Engel P."/>
        </authorList>
    </citation>
    <scope>NUCLEOTIDE SEQUENCE [LARGE SCALE GENOMIC DNA]</scope>
    <source>
        <strain evidence="13 14">BBC0178</strain>
    </source>
</reference>
<protein>
    <recommendedName>
        <fullName evidence="11">Biosynthetic peptidoglycan transglycosylase</fullName>
        <ecNumber evidence="11">2.4.99.28</ecNumber>
    </recommendedName>
    <alternativeName>
        <fullName evidence="11">Glycan polymerase</fullName>
    </alternativeName>
    <alternativeName>
        <fullName evidence="11">Peptidoglycan glycosyltransferase MtgA</fullName>
        <shortName evidence="11">PGT</shortName>
    </alternativeName>
</protein>
<dbReference type="InterPro" id="IPR011812">
    <property type="entry name" value="Pep_trsgly"/>
</dbReference>
<evidence type="ECO:0000256" key="11">
    <source>
        <dbReference type="HAMAP-Rule" id="MF_00766"/>
    </source>
</evidence>
<keyword evidence="4 11" id="KW-0808">Transferase</keyword>
<keyword evidence="2 11" id="KW-0997">Cell inner membrane</keyword>
<dbReference type="RefSeq" id="WP_078040160.1">
    <property type="nucleotide sequence ID" value="NZ_CP015820.1"/>
</dbReference>
<dbReference type="GO" id="GO:0008955">
    <property type="term" value="F:peptidoglycan glycosyltransferase activity"/>
    <property type="evidence" value="ECO:0007669"/>
    <property type="project" value="UniProtKB-UniRule"/>
</dbReference>
<dbReference type="GO" id="GO:0071555">
    <property type="term" value="P:cell wall organization"/>
    <property type="evidence" value="ECO:0007669"/>
    <property type="project" value="UniProtKB-KW"/>
</dbReference>
<keyword evidence="5 11" id="KW-0812">Transmembrane</keyword>
<dbReference type="GO" id="GO:0009274">
    <property type="term" value="C:peptidoglycan-based cell wall"/>
    <property type="evidence" value="ECO:0007669"/>
    <property type="project" value="InterPro"/>
</dbReference>
<accession>A0A1U9MDF5</accession>
<keyword evidence="14" id="KW-1185">Reference proteome</keyword>
<dbReference type="InterPro" id="IPR001264">
    <property type="entry name" value="Glyco_trans_51"/>
</dbReference>
<dbReference type="Pfam" id="PF00912">
    <property type="entry name" value="Transgly"/>
    <property type="match status" value="1"/>
</dbReference>
<dbReference type="PANTHER" id="PTHR30400">
    <property type="entry name" value="MONOFUNCTIONAL BIOSYNTHETIC PEPTIDOGLYCAN TRANSGLYCOSYLASE"/>
    <property type="match status" value="1"/>
</dbReference>
<evidence type="ECO:0000256" key="9">
    <source>
        <dbReference type="ARBA" id="ARBA00023136"/>
    </source>
</evidence>
<dbReference type="Proteomes" id="UP000189660">
    <property type="component" value="Chromosome"/>
</dbReference>
<keyword evidence="8 11" id="KW-1133">Transmembrane helix</keyword>
<dbReference type="GO" id="GO:0005886">
    <property type="term" value="C:plasma membrane"/>
    <property type="evidence" value="ECO:0007669"/>
    <property type="project" value="UniProtKB-SubCell"/>
</dbReference>
<comment type="function">
    <text evidence="11">Peptidoglycan polymerase that catalyzes glycan chain elongation from lipid-linked precursors.</text>
</comment>
<keyword evidence="3 11" id="KW-0328">Glycosyltransferase</keyword>
<dbReference type="AlphaFoldDB" id="A0A1U9MDF5"/>
<evidence type="ECO:0000256" key="5">
    <source>
        <dbReference type="ARBA" id="ARBA00022692"/>
    </source>
</evidence>
<proteinExistence type="inferred from homology"/>
<comment type="subcellular location">
    <subcellularLocation>
        <location evidence="11">Cell inner membrane</location>
        <topology evidence="11">Single-pass membrane protein</topology>
    </subcellularLocation>
</comment>
<evidence type="ECO:0000256" key="1">
    <source>
        <dbReference type="ARBA" id="ARBA00022475"/>
    </source>
</evidence>
<keyword evidence="9 11" id="KW-0472">Membrane</keyword>
<evidence type="ECO:0000313" key="14">
    <source>
        <dbReference type="Proteomes" id="UP000189660"/>
    </source>
</evidence>
<comment type="pathway">
    <text evidence="11">Cell wall biogenesis; peptidoglycan biosynthesis.</text>
</comment>
<dbReference type="SUPFAM" id="SSF53955">
    <property type="entry name" value="Lysozyme-like"/>
    <property type="match status" value="1"/>
</dbReference>
<gene>
    <name evidence="11" type="primary">mtgA</name>
    <name evidence="13" type="ORF">BBC0178_021440</name>
</gene>
<sequence length="242" mass="27810">MFAEDRKSLDRSDKGHSKRLRLVFYALAILLSFPFLLMLLYNLPFIHPVSTLMLRDQITFTPYEREWRSIDDISPNLVYAVVMSEDGQFCSHSGVDWNAMKTVISRDGGPNRGASTITMQMVKNLFLWHDRSYLRKGLEIPYATVADAVLSKRRIMEIYLNIAEWGPGIYGAEAASQHFFKRSAKNLNPRQAAYLAVTLPNPKLRNPSRPSVNLTRLERLIEKRVRQSAAYTQCLREPVSEQ</sequence>
<feature type="transmembrane region" description="Helical" evidence="11">
    <location>
        <begin position="20"/>
        <end position="41"/>
    </location>
</feature>
<keyword evidence="7 11" id="KW-0573">Peptidoglycan synthesis</keyword>
<dbReference type="InterPro" id="IPR036950">
    <property type="entry name" value="PBP_transglycosylase"/>
</dbReference>
<dbReference type="PANTHER" id="PTHR30400:SF0">
    <property type="entry name" value="BIOSYNTHETIC PEPTIDOGLYCAN TRANSGLYCOSYLASE"/>
    <property type="match status" value="1"/>
</dbReference>